<dbReference type="EMBL" id="JAVHNQ010000014">
    <property type="protein sequence ID" value="KAK6332910.1"/>
    <property type="molecule type" value="Genomic_DNA"/>
</dbReference>
<feature type="domain" description="Glycosyl transferase family 28 C-terminal" evidence="13">
    <location>
        <begin position="14"/>
        <end position="142"/>
    </location>
</feature>
<comment type="similarity">
    <text evidence="2 12">Belongs to the glycosyltransferase 28 family.</text>
</comment>
<evidence type="ECO:0000256" key="10">
    <source>
        <dbReference type="ARBA" id="ARBA00032061"/>
    </source>
</evidence>
<evidence type="ECO:0000256" key="7">
    <source>
        <dbReference type="ARBA" id="ARBA00022679"/>
    </source>
</evidence>
<evidence type="ECO:0000256" key="8">
    <source>
        <dbReference type="ARBA" id="ARBA00022824"/>
    </source>
</evidence>
<reference evidence="14 15" key="1">
    <citation type="submission" date="2019-10" db="EMBL/GenBank/DDBJ databases">
        <authorList>
            <person name="Palmer J.M."/>
        </authorList>
    </citation>
    <scope>NUCLEOTIDE SEQUENCE [LARGE SCALE GENOMIC DNA]</scope>
    <source>
        <strain evidence="14 15">TWF696</strain>
    </source>
</reference>
<evidence type="ECO:0000256" key="3">
    <source>
        <dbReference type="ARBA" id="ARBA00011198"/>
    </source>
</evidence>
<comment type="catalytic activity">
    <reaction evidence="11">
        <text>an N-acetyl-alpha-D-glucosaminyl-diphospho-di-trans,poly-cis-dolichol + UDP-N-acetyl-alpha-D-glucosamine = an N,N'-diacetylchitobiosyl-diphospho-di-trans,poly-cis-dolichol + UDP + H(+)</text>
        <dbReference type="Rhea" id="RHEA:23380"/>
        <dbReference type="Rhea" id="RHEA-COMP:19507"/>
        <dbReference type="Rhea" id="RHEA-COMP:19510"/>
        <dbReference type="ChEBI" id="CHEBI:15378"/>
        <dbReference type="ChEBI" id="CHEBI:57269"/>
        <dbReference type="ChEBI" id="CHEBI:57705"/>
        <dbReference type="ChEBI" id="CHEBI:58223"/>
        <dbReference type="ChEBI" id="CHEBI:58427"/>
        <dbReference type="EC" id="2.4.1.141"/>
    </reaction>
</comment>
<dbReference type="SUPFAM" id="SSF53756">
    <property type="entry name" value="UDP-Glycosyltransferase/glycogen phosphorylase"/>
    <property type="match status" value="1"/>
</dbReference>
<evidence type="ECO:0000256" key="6">
    <source>
        <dbReference type="ARBA" id="ARBA00022676"/>
    </source>
</evidence>
<dbReference type="InterPro" id="IPR007235">
    <property type="entry name" value="Glyco_trans_28_C"/>
</dbReference>
<dbReference type="InterPro" id="IPR039042">
    <property type="entry name" value="Alg13-like"/>
</dbReference>
<evidence type="ECO:0000313" key="14">
    <source>
        <dbReference type="EMBL" id="KAK6332910.1"/>
    </source>
</evidence>
<comment type="caution">
    <text evidence="14">The sequence shown here is derived from an EMBL/GenBank/DDBJ whole genome shotgun (WGS) entry which is preliminary data.</text>
</comment>
<evidence type="ECO:0000259" key="13">
    <source>
        <dbReference type="Pfam" id="PF04101"/>
    </source>
</evidence>
<dbReference type="PANTHER" id="PTHR12867:SF6">
    <property type="entry name" value="N-ACETYLGLUCOSAMINYLDIPHOSPHODOLICHOL N-ACETYLGLUCOSAMINYLTRANSFERASE"/>
    <property type="match status" value="1"/>
</dbReference>
<keyword evidence="8 12" id="KW-0256">Endoplasmic reticulum</keyword>
<keyword evidence="6 12" id="KW-0328">Glycosyltransferase</keyword>
<evidence type="ECO:0000256" key="12">
    <source>
        <dbReference type="RuleBase" id="RU362128"/>
    </source>
</evidence>
<dbReference type="EC" id="2.4.1.141" evidence="4 12"/>
<evidence type="ECO:0000256" key="11">
    <source>
        <dbReference type="ARBA" id="ARBA00048184"/>
    </source>
</evidence>
<gene>
    <name evidence="12 14" type="primary">ALG13</name>
    <name evidence="14" type="ORF">TWF696_002929</name>
</gene>
<protein>
    <recommendedName>
        <fullName evidence="5 12">UDP-N-acetylglucosamine transferase subunit ALG13</fullName>
        <ecNumber evidence="4 12">2.4.1.141</ecNumber>
    </recommendedName>
    <alternativeName>
        <fullName evidence="10 12">Asparagine-linked glycosylation protein 13</fullName>
    </alternativeName>
</protein>
<comment type="function">
    <text evidence="9 12">Involved in protein N-glycosylation. Essential for the second step of the dolichol-linked oligosaccharide pathway.</text>
</comment>
<dbReference type="GO" id="GO:0004577">
    <property type="term" value="F:N-acetylglucosaminyldiphosphodolichol N-acetylglucosaminyltransferase activity"/>
    <property type="evidence" value="ECO:0007669"/>
    <property type="project" value="UniProtKB-EC"/>
</dbReference>
<dbReference type="GO" id="GO:0005783">
    <property type="term" value="C:endoplasmic reticulum"/>
    <property type="evidence" value="ECO:0007669"/>
    <property type="project" value="UniProtKB-SubCell"/>
</dbReference>
<dbReference type="Proteomes" id="UP001375240">
    <property type="component" value="Unassembled WGS sequence"/>
</dbReference>
<dbReference type="Gene3D" id="3.40.50.2000">
    <property type="entry name" value="Glycogen Phosphorylase B"/>
    <property type="match status" value="1"/>
</dbReference>
<evidence type="ECO:0000313" key="15">
    <source>
        <dbReference type="Proteomes" id="UP001375240"/>
    </source>
</evidence>
<dbReference type="GO" id="GO:0006488">
    <property type="term" value="P:dolichol-linked oligosaccharide biosynthetic process"/>
    <property type="evidence" value="ECO:0007669"/>
    <property type="project" value="InterPro"/>
</dbReference>
<evidence type="ECO:0000256" key="9">
    <source>
        <dbReference type="ARBA" id="ARBA00024804"/>
    </source>
</evidence>
<dbReference type="AlphaFoldDB" id="A0AAV9U0K7"/>
<dbReference type="Pfam" id="PF04101">
    <property type="entry name" value="Glyco_tran_28_C"/>
    <property type="match status" value="1"/>
</dbReference>
<accession>A0AAV9U0K7</accession>
<comment type="subcellular location">
    <subcellularLocation>
        <location evidence="1 12">Endoplasmic reticulum</location>
    </subcellularLocation>
</comment>
<dbReference type="PANTHER" id="PTHR12867">
    <property type="entry name" value="GLYCOSYL TRANSFERASE-RELATED"/>
    <property type="match status" value="1"/>
</dbReference>
<sequence length="192" mass="21460">MAPQDSEPVADRKVFVTVGTTTFDGLIQAVLVPPIISMLHSQGYTSIRVQHGESTEIYQACLTPELEAELAKCGMSITAFAYADSDEITEEIKFAELVISHAGSGTILECLRYQKRIVVVPNRSLMENHQLELANEMSKQKYVVKGNLKNIDIAIDRSATYPYRHFPRTGSKVFAEVLEEELDKLDKDTMYG</sequence>
<proteinExistence type="inferred from homology"/>
<keyword evidence="15" id="KW-1185">Reference proteome</keyword>
<keyword evidence="7 12" id="KW-0808">Transferase</keyword>
<comment type="subunit">
    <text evidence="3 12">Heterodimer with ALG14 to form a functional enzyme.</text>
</comment>
<evidence type="ECO:0000256" key="5">
    <source>
        <dbReference type="ARBA" id="ARBA00017468"/>
    </source>
</evidence>
<name>A0AAV9U0K7_9PEZI</name>
<organism evidence="14 15">
    <name type="scientific">Orbilia brochopaga</name>
    <dbReference type="NCBI Taxonomy" id="3140254"/>
    <lineage>
        <taxon>Eukaryota</taxon>
        <taxon>Fungi</taxon>
        <taxon>Dikarya</taxon>
        <taxon>Ascomycota</taxon>
        <taxon>Pezizomycotina</taxon>
        <taxon>Orbiliomycetes</taxon>
        <taxon>Orbiliales</taxon>
        <taxon>Orbiliaceae</taxon>
        <taxon>Orbilia</taxon>
    </lineage>
</organism>
<evidence type="ECO:0000256" key="2">
    <source>
        <dbReference type="ARBA" id="ARBA00006962"/>
    </source>
</evidence>
<evidence type="ECO:0000256" key="4">
    <source>
        <dbReference type="ARBA" id="ARBA00012614"/>
    </source>
</evidence>
<evidence type="ECO:0000256" key="1">
    <source>
        <dbReference type="ARBA" id="ARBA00004240"/>
    </source>
</evidence>